<evidence type="ECO:0000256" key="3">
    <source>
        <dbReference type="ARBA" id="ARBA00022989"/>
    </source>
</evidence>
<evidence type="ECO:0000256" key="1">
    <source>
        <dbReference type="ARBA" id="ARBA00004141"/>
    </source>
</evidence>
<keyword evidence="9" id="KW-1185">Reference proteome</keyword>
<keyword evidence="3 6" id="KW-1133">Transmembrane helix</keyword>
<dbReference type="AlphaFoldDB" id="A0A9W7FBW5"/>
<dbReference type="Gene3D" id="1.20.1250.20">
    <property type="entry name" value="MFS general substrate transporter like domains"/>
    <property type="match status" value="1"/>
</dbReference>
<evidence type="ECO:0000256" key="5">
    <source>
        <dbReference type="SAM" id="MobiDB-lite"/>
    </source>
</evidence>
<comment type="caution">
    <text evidence="8">The sequence shown here is derived from an EMBL/GenBank/DDBJ whole genome shotgun (WGS) entry which is preliminary data.</text>
</comment>
<feature type="transmembrane region" description="Helical" evidence="6">
    <location>
        <begin position="60"/>
        <end position="78"/>
    </location>
</feature>
<protein>
    <submittedName>
        <fullName evidence="8">Uncharacterized protein</fullName>
    </submittedName>
</protein>
<feature type="transmembrane region" description="Helical" evidence="6">
    <location>
        <begin position="227"/>
        <end position="246"/>
    </location>
</feature>
<dbReference type="GO" id="GO:0016020">
    <property type="term" value="C:membrane"/>
    <property type="evidence" value="ECO:0007669"/>
    <property type="project" value="UniProtKB-SubCell"/>
</dbReference>
<proteinExistence type="predicted"/>
<dbReference type="SUPFAM" id="SSF103473">
    <property type="entry name" value="MFS general substrate transporter"/>
    <property type="match status" value="2"/>
</dbReference>
<evidence type="ECO:0000256" key="6">
    <source>
        <dbReference type="SAM" id="Phobius"/>
    </source>
</evidence>
<feature type="signal peptide" evidence="7">
    <location>
        <begin position="1"/>
        <end position="19"/>
    </location>
</feature>
<dbReference type="PANTHER" id="PTHR23507:SF1">
    <property type="entry name" value="FI18259P1-RELATED"/>
    <property type="match status" value="1"/>
</dbReference>
<feature type="transmembrane region" description="Helical" evidence="6">
    <location>
        <begin position="312"/>
        <end position="331"/>
    </location>
</feature>
<organism evidence="8 9">
    <name type="scientific">Triparma laevis f. longispina</name>
    <dbReference type="NCBI Taxonomy" id="1714387"/>
    <lineage>
        <taxon>Eukaryota</taxon>
        <taxon>Sar</taxon>
        <taxon>Stramenopiles</taxon>
        <taxon>Ochrophyta</taxon>
        <taxon>Bolidophyceae</taxon>
        <taxon>Parmales</taxon>
        <taxon>Triparmaceae</taxon>
        <taxon>Triparma</taxon>
    </lineage>
</organism>
<name>A0A9W7FBW5_9STRA</name>
<dbReference type="GO" id="GO:0022857">
    <property type="term" value="F:transmembrane transporter activity"/>
    <property type="evidence" value="ECO:0007669"/>
    <property type="project" value="TreeGrafter"/>
</dbReference>
<dbReference type="PANTHER" id="PTHR23507">
    <property type="entry name" value="ZGC:174356"/>
    <property type="match status" value="1"/>
</dbReference>
<keyword evidence="4 6" id="KW-0472">Membrane</keyword>
<evidence type="ECO:0000256" key="7">
    <source>
        <dbReference type="SAM" id="SignalP"/>
    </source>
</evidence>
<evidence type="ECO:0000313" key="8">
    <source>
        <dbReference type="EMBL" id="GMI09314.1"/>
    </source>
</evidence>
<keyword evidence="7" id="KW-0732">Signal</keyword>
<evidence type="ECO:0000313" key="9">
    <source>
        <dbReference type="Proteomes" id="UP001165122"/>
    </source>
</evidence>
<gene>
    <name evidence="8" type="ORF">TrLO_g2060</name>
</gene>
<evidence type="ECO:0000256" key="2">
    <source>
        <dbReference type="ARBA" id="ARBA00022692"/>
    </source>
</evidence>
<feature type="transmembrane region" description="Helical" evidence="6">
    <location>
        <begin position="405"/>
        <end position="428"/>
    </location>
</feature>
<feature type="chain" id="PRO_5040765419" evidence="7">
    <location>
        <begin position="20"/>
        <end position="513"/>
    </location>
</feature>
<keyword evidence="2 6" id="KW-0812">Transmembrane</keyword>
<evidence type="ECO:0000256" key="4">
    <source>
        <dbReference type="ARBA" id="ARBA00023136"/>
    </source>
</evidence>
<feature type="transmembrane region" description="Helical" evidence="6">
    <location>
        <begin position="160"/>
        <end position="182"/>
    </location>
</feature>
<dbReference type="Proteomes" id="UP001165122">
    <property type="component" value="Unassembled WGS sequence"/>
</dbReference>
<feature type="region of interest" description="Disordered" evidence="5">
    <location>
        <begin position="125"/>
        <end position="147"/>
    </location>
</feature>
<reference evidence="9" key="1">
    <citation type="journal article" date="2023" name="Commun. Biol.">
        <title>Genome analysis of Parmales, the sister group of diatoms, reveals the evolutionary specialization of diatoms from phago-mixotrophs to photoautotrophs.</title>
        <authorList>
            <person name="Ban H."/>
            <person name="Sato S."/>
            <person name="Yoshikawa S."/>
            <person name="Yamada K."/>
            <person name="Nakamura Y."/>
            <person name="Ichinomiya M."/>
            <person name="Sato N."/>
            <person name="Blanc-Mathieu R."/>
            <person name="Endo H."/>
            <person name="Kuwata A."/>
            <person name="Ogata H."/>
        </authorList>
    </citation>
    <scope>NUCLEOTIDE SEQUENCE [LARGE SCALE GENOMIC DNA]</scope>
    <source>
        <strain evidence="9">NIES 3700</strain>
    </source>
</reference>
<feature type="compositionally biased region" description="Basic and acidic residues" evidence="5">
    <location>
        <begin position="125"/>
        <end position="136"/>
    </location>
</feature>
<accession>A0A9W7FBW5</accession>
<feature type="transmembrane region" description="Helical" evidence="6">
    <location>
        <begin position="275"/>
        <end position="300"/>
    </location>
</feature>
<dbReference type="EMBL" id="BRXW01000135">
    <property type="protein sequence ID" value="GMI09314.1"/>
    <property type="molecule type" value="Genomic_DNA"/>
</dbReference>
<dbReference type="InterPro" id="IPR036259">
    <property type="entry name" value="MFS_trans_sf"/>
</dbReference>
<feature type="transmembrane region" description="Helical" evidence="6">
    <location>
        <begin position="448"/>
        <end position="470"/>
    </location>
</feature>
<sequence length="513" mass="55098">MGEAAWHVVITAFIQYTLAENDLALAASIAATGEIIQKTFRIIFLSSIGVITDKYGRKPVLVAVTVASCLIVLLLWNIPTIGMYFIAQALTGCLNVMDTPALTMIADVGRAYVMAGGGYEERSGEKAKVTPAKVEEGGSENGSGDDLATREKIEKTRTKLFGYASAIWVMSYGISLLSTGLVTARDEKEEEDGGNVTGGVTDICSEFYNDTLAQENPLDHISHMSTGIHISLSAYVAAMLVALFGLKETKDWSPSGSHDNGSPIAAFKLLLKTKWLMLLTSVTIVMDFCQRGYIAVLFWFGAYNFGWEVNDFVVVIFFALVMNVLSNTVVLKLGLRYMGMWTMFYMGCATGIAQMILTGFSASLGESLIWIATLNTMFNVGKPILRGKITAEFGTEEQGKAISALDVGANFSALAGTAMCNGLLAVVIKMEEGEALDVDRAVCLGGKMSLASGAPFFVCSVLIALAWFLISRFKYLEPGAGGKAGVGEEEEGEGVMELKIVTPTNSKGHEEDI</sequence>
<dbReference type="OrthoDB" id="196168at2759"/>
<comment type="subcellular location">
    <subcellularLocation>
        <location evidence="1">Membrane</location>
        <topology evidence="1">Multi-pass membrane protein</topology>
    </subcellularLocation>
</comment>